<feature type="region of interest" description="Disordered" evidence="1">
    <location>
        <begin position="1"/>
        <end position="36"/>
    </location>
</feature>
<sequence>MIEERLREKERSGELARVEQEARARGTDTVRNPVPVPGVRTTAFPRSFYFDPTYTLDRNILGAHGELLFAAGTQANPLDIVSLSRHLLFFDARDARQVRRAHQLVAHYQGKVKPILTAGSYLDLMKAWRVPVYYDQQGMLTRRLGITQVPALVFPNPITDICWSCILPLSIGGARIGDFGSQEDIDNPGSPLCTCGVNPVIGLSIGFWEPARHVEAVRKPFCLASLGGIDLDPGIPAPEAARFTRPEGDGDGGSFYQAHFYVNPILYYLEVVTDFPCLEKGSFDLAYLTEVDPLWADDELTLIINPDAVLFANPVAVAACAADCVAASMGFGIREMFWCAGCQGGLYPMNGHVPYHMGGVRTAALMAQRLTAKMHRELIAWGWHGQAGLCGPYFLPVMDKAAYKTQLTYPIPATSKEAGKCCQPFGRQTVTWGAGKEGTAVWATDLLRGRKLVLAFVLAVHAAASPAAGPVVGPAAPAITDADLERVRREQPTVTEQDIDQARRKHRMPAEAELKAAPPAPAPAIDALPRPATNMPIDLEALARGYAAQAGAMQAAEGLAQGPGLMVFVSLSMPRPALQRLIDQAARARASVILRGLAQGSLRETVAQVQPLIGTRQVAVQIDPQAYDRFSIERVPSFVLVRDGTRPVSCASGTCAPPEAFLRAAGDVSLDYALEHMVRAAPAATMLLTLSLLLRRAVVWATLACFVTTQTAAQTGAHAEGTAAGQAANPVIRGAINAPDASAVVPGYTNAPPERLYYGQPNLSGQTSARLAGCAMTPNDPVCQALLGARASAHTPREPVSPYDPAVLDARRIASNPSTQLEDIASFYAGCQVDTVATPATETRVCRQYSGASALSCARTLSVAVSRTSSCPPGEWFAQGTAGAIGLGVQCKPDQPASQQRMRVTAGGAPVAFFDVDMTSAYVFPQIVAPLPGGDPMGGGRNGLWVANNRCNGDDCRVTGYVAQEYRQVCTGGGGDSGDMQCTTERPFLEIYGACPAGTQSGDRIGHTTGAAGDAGDVQTTYLEEGRCYAPSEDPEDAPGEDITRTLQGSYWRPAGSRPVVGFRLNPLYGYIPQMTLGYERPHTTVIETDQWDDQCPALDAEGRCAVTGAARCVDGPATKEIDGAPVTRSCWRYETSLSCQYGAPTDECAPLATAGCTPTGTTCRQPNPATGLCEITENTYSCPVAPGSAVTARNCPKDVFCIAGSCFNTTYTNDADFARAMSFLEAGREAGVYLDTDNLQVFRGEANRCRDRLLKNCCMSDGAGKGMSNQSMFGVGSRLVFDALMNAGNRQFLYQGMQALLLGGGFSGSFTTYGVTVAVNGTALPAGSSVLYAGESVVVAFDPWSLVIAIVIYVVMAAMSCDEEEGKLAMKEGARLCHTVGTYCSSCIRILGKCVSCITHTTSKCCFNSVLARIINEQGRLQVMKWWGTAEAPDCSGFTIAQLQALDFARMDLTEFYASIVPNMPNVGAMQSGAAGRASNCYYGEGRCQ</sequence>
<reference evidence="2 3" key="1">
    <citation type="journal article" date="2018" name="Sci. Rep.">
        <title>Characterisation of pathogen-specific regions and novel effector candidates in Fusarium oxysporum f. sp. cepae.</title>
        <authorList>
            <person name="Armitage A.D."/>
            <person name="Taylor A."/>
            <person name="Sobczyk M.K."/>
            <person name="Baxter L."/>
            <person name="Greenfield B.P."/>
            <person name="Bates H.J."/>
            <person name="Wilson F."/>
            <person name="Jackson A.C."/>
            <person name="Ott S."/>
            <person name="Harrison R.J."/>
            <person name="Clarkson J.P."/>
        </authorList>
    </citation>
    <scope>NUCLEOTIDE SEQUENCE [LARGE SCALE GENOMIC DNA]</scope>
    <source>
        <strain evidence="2 3">Fp_A8</strain>
    </source>
</reference>
<dbReference type="InterPro" id="IPR014113">
    <property type="entry name" value="T4SS_TrbC_subgr"/>
</dbReference>
<dbReference type="Proteomes" id="UP000283569">
    <property type="component" value="Unassembled WGS sequence"/>
</dbReference>
<dbReference type="NCBIfam" id="NF009012">
    <property type="entry name" value="PRK12355.2-1"/>
    <property type="match status" value="1"/>
</dbReference>
<dbReference type="NCBIfam" id="TIGR02742">
    <property type="entry name" value="TrbC_Ftype"/>
    <property type="match status" value="1"/>
</dbReference>
<evidence type="ECO:0000313" key="3">
    <source>
        <dbReference type="Proteomes" id="UP000283569"/>
    </source>
</evidence>
<name>A0A420S0G4_GIBIN</name>
<organism evidence="2 3">
    <name type="scientific">Gibberella intermedia</name>
    <name type="common">Bulb rot disease fungus</name>
    <name type="synonym">Fusarium proliferatum</name>
    <dbReference type="NCBI Taxonomy" id="948311"/>
    <lineage>
        <taxon>Eukaryota</taxon>
        <taxon>Fungi</taxon>
        <taxon>Dikarya</taxon>
        <taxon>Ascomycota</taxon>
        <taxon>Pezizomycotina</taxon>
        <taxon>Sordariomycetes</taxon>
        <taxon>Hypocreomycetidae</taxon>
        <taxon>Hypocreales</taxon>
        <taxon>Nectriaceae</taxon>
        <taxon>Fusarium</taxon>
        <taxon>Fusarium fujikuroi species complex</taxon>
    </lineage>
</organism>
<proteinExistence type="predicted"/>
<dbReference type="InterPro" id="IPR009649">
    <property type="entry name" value="TraU"/>
</dbReference>
<evidence type="ECO:0000256" key="1">
    <source>
        <dbReference type="SAM" id="MobiDB-lite"/>
    </source>
</evidence>
<dbReference type="Pfam" id="PF09673">
    <property type="entry name" value="TrbC_Ftype"/>
    <property type="match status" value="1"/>
</dbReference>
<comment type="caution">
    <text evidence="2">The sequence shown here is derived from an EMBL/GenBank/DDBJ whole genome shotgun (WGS) entry which is preliminary data.</text>
</comment>
<accession>A0A420S0G4</accession>
<dbReference type="Pfam" id="PF06834">
    <property type="entry name" value="TraU"/>
    <property type="match status" value="1"/>
</dbReference>
<gene>
    <name evidence="2" type="ORF">BFJ72_g14667</name>
</gene>
<dbReference type="EMBL" id="MRDB01000118">
    <property type="protein sequence ID" value="RKL22739.1"/>
    <property type="molecule type" value="Genomic_DNA"/>
</dbReference>
<evidence type="ECO:0000313" key="2">
    <source>
        <dbReference type="EMBL" id="RKL22739.1"/>
    </source>
</evidence>
<feature type="compositionally biased region" description="Basic and acidic residues" evidence="1">
    <location>
        <begin position="1"/>
        <end position="28"/>
    </location>
</feature>
<dbReference type="Pfam" id="PF06986">
    <property type="entry name" value="F_T4SS_TraN"/>
    <property type="match status" value="2"/>
</dbReference>
<protein>
    <submittedName>
        <fullName evidence="2">Uncharacterized protein</fullName>
    </submittedName>
</protein>
<dbReference type="InterPro" id="IPR019106">
    <property type="entry name" value="T4SS_TrbC"/>
</dbReference>
<dbReference type="InterPro" id="IPR014121">
    <property type="entry name" value="TraN_Ftype"/>
</dbReference>